<name>E5Y851_BILW3</name>
<dbReference type="RefSeq" id="WP_005028206.1">
    <property type="nucleotide sequence ID" value="NZ_KE150238.1"/>
</dbReference>
<sequence length="170" mass="19421">MIRPATEADLQAILDIYNDAVINTTAVYTYTPHTLDMRRQWFNEHREAGLPVFVLEEDGVIAGFATYGNFRPWPAYKYSIEHSIYVHKDFRRRHIATRLMEKLLEAANGAGYATMIAGIDADNAASIRMHERFGFTFAGKIVKAGYKFGRWLDLVFYQKLLDGPKQPVGE</sequence>
<dbReference type="PANTHER" id="PTHR43072:SF23">
    <property type="entry name" value="UPF0039 PROTEIN C11D3.02C"/>
    <property type="match status" value="1"/>
</dbReference>
<dbReference type="PANTHER" id="PTHR43072">
    <property type="entry name" value="N-ACETYLTRANSFERASE"/>
    <property type="match status" value="1"/>
</dbReference>
<dbReference type="STRING" id="563192.HMPREF0179_02366"/>
<keyword evidence="2" id="KW-0012">Acyltransferase</keyword>
<keyword evidence="1 6" id="KW-0808">Transferase</keyword>
<dbReference type="PROSITE" id="PS51186">
    <property type="entry name" value="GNAT"/>
    <property type="match status" value="1"/>
</dbReference>
<dbReference type="eggNOG" id="COG1247">
    <property type="taxonomic scope" value="Bacteria"/>
</dbReference>
<proteinExistence type="predicted"/>
<reference evidence="6 7" key="1">
    <citation type="submission" date="2010-10" db="EMBL/GenBank/DDBJ databases">
        <authorList>
            <consortium name="The Broad Institute Genome Sequencing Platform"/>
            <person name="Ward D."/>
            <person name="Earl A."/>
            <person name="Feldgarden M."/>
            <person name="Young S.K."/>
            <person name="Gargeya S."/>
            <person name="Zeng Q."/>
            <person name="Alvarado L."/>
            <person name="Berlin A."/>
            <person name="Bochicchio J."/>
            <person name="Chapman S.B."/>
            <person name="Chen Z."/>
            <person name="Freedman E."/>
            <person name="Gellesch M."/>
            <person name="Goldberg J."/>
            <person name="Griggs A."/>
            <person name="Gujja S."/>
            <person name="Heilman E."/>
            <person name="Heiman D."/>
            <person name="Howarth C."/>
            <person name="Mehta T."/>
            <person name="Neiman D."/>
            <person name="Pearson M."/>
            <person name="Roberts A."/>
            <person name="Saif S."/>
            <person name="Shea T."/>
            <person name="Shenoy N."/>
            <person name="Sisk P."/>
            <person name="Stolte C."/>
            <person name="Sykes S."/>
            <person name="White J."/>
            <person name="Yandava C."/>
            <person name="Allen-Vercoe E."/>
            <person name="Sibley C."/>
            <person name="Ambrose C.E."/>
            <person name="Strauss J."/>
            <person name="Daigneault M."/>
            <person name="Haas B."/>
            <person name="Nusbaum C."/>
            <person name="Birren B."/>
        </authorList>
    </citation>
    <scope>NUCLEOTIDE SEQUENCE [LARGE SCALE GENOMIC DNA]</scope>
    <source>
        <strain evidence="6 7">3_1_6</strain>
    </source>
</reference>
<organism evidence="6 7">
    <name type="scientific">Bilophila wadsworthia (strain 3_1_6)</name>
    <dbReference type="NCBI Taxonomy" id="563192"/>
    <lineage>
        <taxon>Bacteria</taxon>
        <taxon>Pseudomonadati</taxon>
        <taxon>Thermodesulfobacteriota</taxon>
        <taxon>Desulfovibrionia</taxon>
        <taxon>Desulfovibrionales</taxon>
        <taxon>Desulfovibrionaceae</taxon>
        <taxon>Bilophila</taxon>
    </lineage>
</organism>
<dbReference type="InterPro" id="IPR000182">
    <property type="entry name" value="GNAT_dom"/>
</dbReference>
<dbReference type="EMBL" id="ADCP02000001">
    <property type="protein sequence ID" value="EFV43821.1"/>
    <property type="molecule type" value="Genomic_DNA"/>
</dbReference>
<accession>E5Y851</accession>
<dbReference type="InterPro" id="IPR016181">
    <property type="entry name" value="Acyl_CoA_acyltransferase"/>
</dbReference>
<reference evidence="6 7" key="2">
    <citation type="submission" date="2013-04" db="EMBL/GenBank/DDBJ databases">
        <title>The Genome Sequence of Bilophila wadsworthia 3_1_6.</title>
        <authorList>
            <consortium name="The Broad Institute Genomics Platform"/>
            <person name="Earl A."/>
            <person name="Ward D."/>
            <person name="Feldgarden M."/>
            <person name="Gevers D."/>
            <person name="Sibley C."/>
            <person name="Strauss J."/>
            <person name="Allen-Vercoe E."/>
            <person name="Walker B."/>
            <person name="Young S."/>
            <person name="Zeng Q."/>
            <person name="Gargeya S."/>
            <person name="Fitzgerald M."/>
            <person name="Haas B."/>
            <person name="Abouelleil A."/>
            <person name="Allen A.W."/>
            <person name="Alvarado L."/>
            <person name="Arachchi H.M."/>
            <person name="Berlin A.M."/>
            <person name="Chapman S.B."/>
            <person name="Gainer-Dewar J."/>
            <person name="Goldberg J."/>
            <person name="Griggs A."/>
            <person name="Gujja S."/>
            <person name="Hansen M."/>
            <person name="Howarth C."/>
            <person name="Imamovic A."/>
            <person name="Ireland A."/>
            <person name="Larimer J."/>
            <person name="McCowan C."/>
            <person name="Murphy C."/>
            <person name="Pearson M."/>
            <person name="Poon T.W."/>
            <person name="Priest M."/>
            <person name="Roberts A."/>
            <person name="Saif S."/>
            <person name="Shea T."/>
            <person name="Sisk P."/>
            <person name="Sykes S."/>
            <person name="Wortman J."/>
            <person name="Nusbaum C."/>
            <person name="Birren B."/>
        </authorList>
    </citation>
    <scope>NUCLEOTIDE SEQUENCE [LARGE SCALE GENOMIC DNA]</scope>
    <source>
        <strain evidence="6 7">3_1_6</strain>
    </source>
</reference>
<keyword evidence="7" id="KW-1185">Reference proteome</keyword>
<evidence type="ECO:0000256" key="4">
    <source>
        <dbReference type="ARBA" id="ARBA00051334"/>
    </source>
</evidence>
<dbReference type="OrthoDB" id="5459937at2"/>
<feature type="domain" description="N-acetyltransferase" evidence="5">
    <location>
        <begin position="1"/>
        <end position="162"/>
    </location>
</feature>
<dbReference type="GO" id="GO:0016747">
    <property type="term" value="F:acyltransferase activity, transferring groups other than amino-acyl groups"/>
    <property type="evidence" value="ECO:0007669"/>
    <property type="project" value="InterPro"/>
</dbReference>
<dbReference type="AlphaFoldDB" id="E5Y851"/>
<evidence type="ECO:0000256" key="1">
    <source>
        <dbReference type="ARBA" id="ARBA00022679"/>
    </source>
</evidence>
<evidence type="ECO:0000256" key="2">
    <source>
        <dbReference type="ARBA" id="ARBA00023315"/>
    </source>
</evidence>
<evidence type="ECO:0000313" key="7">
    <source>
        <dbReference type="Proteomes" id="UP000006034"/>
    </source>
</evidence>
<dbReference type="GeneID" id="78085509"/>
<comment type="catalytic activity">
    <reaction evidence="3">
        <text>L-methionine sulfoximine + acetyl-CoA = N-acetyl-L-methionine sulfoximine + CoA + H(+)</text>
        <dbReference type="Rhea" id="RHEA:47660"/>
        <dbReference type="ChEBI" id="CHEBI:15378"/>
        <dbReference type="ChEBI" id="CHEBI:57287"/>
        <dbReference type="ChEBI" id="CHEBI:57288"/>
        <dbReference type="ChEBI" id="CHEBI:87826"/>
        <dbReference type="ChEBI" id="CHEBI:87827"/>
    </reaction>
</comment>
<dbReference type="Proteomes" id="UP000006034">
    <property type="component" value="Unassembled WGS sequence"/>
</dbReference>
<comment type="caution">
    <text evidence="6">The sequence shown here is derived from an EMBL/GenBank/DDBJ whole genome shotgun (WGS) entry which is preliminary data.</text>
</comment>
<dbReference type="Gene3D" id="3.40.630.30">
    <property type="match status" value="1"/>
</dbReference>
<dbReference type="HOGENOM" id="CLU_013985_4_4_7"/>
<evidence type="ECO:0000259" key="5">
    <source>
        <dbReference type="PROSITE" id="PS51186"/>
    </source>
</evidence>
<evidence type="ECO:0000256" key="3">
    <source>
        <dbReference type="ARBA" id="ARBA00050603"/>
    </source>
</evidence>
<protein>
    <submittedName>
        <fullName evidence="6">Phosphinothricin acetyltransferase</fullName>
    </submittedName>
</protein>
<comment type="catalytic activity">
    <reaction evidence="4">
        <text>L-methionine sulfone + acetyl-CoA = N-acetyl-L-methionine sulfone + CoA + H(+)</text>
        <dbReference type="Rhea" id="RHEA:47656"/>
        <dbReference type="ChEBI" id="CHEBI:15378"/>
        <dbReference type="ChEBI" id="CHEBI:57287"/>
        <dbReference type="ChEBI" id="CHEBI:57288"/>
        <dbReference type="ChEBI" id="CHEBI:87824"/>
        <dbReference type="ChEBI" id="CHEBI:87825"/>
    </reaction>
</comment>
<evidence type="ECO:0000313" key="6">
    <source>
        <dbReference type="EMBL" id="EFV43821.1"/>
    </source>
</evidence>
<dbReference type="Pfam" id="PF00583">
    <property type="entry name" value="Acetyltransf_1"/>
    <property type="match status" value="1"/>
</dbReference>
<dbReference type="CDD" id="cd04301">
    <property type="entry name" value="NAT_SF"/>
    <property type="match status" value="1"/>
</dbReference>
<dbReference type="SUPFAM" id="SSF55729">
    <property type="entry name" value="Acyl-CoA N-acyltransferases (Nat)"/>
    <property type="match status" value="1"/>
</dbReference>
<dbReference type="FunFam" id="3.40.630.30:FF:000026">
    <property type="entry name" value="Phosphinothricin acetyltransferase"/>
    <property type="match status" value="1"/>
</dbReference>
<gene>
    <name evidence="6" type="ORF">HMPREF0179_02366</name>
</gene>